<sequence length="125" mass="12836">MLITGWPGGSPANPRRTRASADRTPNARHAGPPHGALPGASVPSPRELGGGVVQSGWRRTPAPLPPGRDGPCPTQTDQGCPTHVPHPTLGDRSRLCLSVTAWGPVGVSEPGGGFCFKTFCASNSL</sequence>
<protein>
    <submittedName>
        <fullName evidence="2">Small integral membrane protein 38</fullName>
    </submittedName>
</protein>
<dbReference type="Proteomes" id="UP000550707">
    <property type="component" value="Unassembled WGS sequence"/>
</dbReference>
<evidence type="ECO:0000313" key="3">
    <source>
        <dbReference type="Proteomes" id="UP000550707"/>
    </source>
</evidence>
<dbReference type="InParanoid" id="A0A7J8EU97"/>
<organism evidence="2 3">
    <name type="scientific">Molossus molossus</name>
    <name type="common">Pallas' mastiff bat</name>
    <name type="synonym">Vespertilio molossus</name>
    <dbReference type="NCBI Taxonomy" id="27622"/>
    <lineage>
        <taxon>Eukaryota</taxon>
        <taxon>Metazoa</taxon>
        <taxon>Chordata</taxon>
        <taxon>Craniata</taxon>
        <taxon>Vertebrata</taxon>
        <taxon>Euteleostomi</taxon>
        <taxon>Mammalia</taxon>
        <taxon>Eutheria</taxon>
        <taxon>Laurasiatheria</taxon>
        <taxon>Chiroptera</taxon>
        <taxon>Yangochiroptera</taxon>
        <taxon>Molossidae</taxon>
        <taxon>Molossus</taxon>
    </lineage>
</organism>
<name>A0A7J8EU97_MOLMO</name>
<dbReference type="EMBL" id="JACASF010000013">
    <property type="protein sequence ID" value="KAF6439074.1"/>
    <property type="molecule type" value="Genomic_DNA"/>
</dbReference>
<reference evidence="2 3" key="1">
    <citation type="journal article" date="2020" name="Nature">
        <title>Six reference-quality genomes reveal evolution of bat adaptations.</title>
        <authorList>
            <person name="Jebb D."/>
            <person name="Huang Z."/>
            <person name="Pippel M."/>
            <person name="Hughes G.M."/>
            <person name="Lavrichenko K."/>
            <person name="Devanna P."/>
            <person name="Winkler S."/>
            <person name="Jermiin L.S."/>
            <person name="Skirmuntt E.C."/>
            <person name="Katzourakis A."/>
            <person name="Burkitt-Gray L."/>
            <person name="Ray D.A."/>
            <person name="Sullivan K.A.M."/>
            <person name="Roscito J.G."/>
            <person name="Kirilenko B.M."/>
            <person name="Davalos L.M."/>
            <person name="Corthals A.P."/>
            <person name="Power M.L."/>
            <person name="Jones G."/>
            <person name="Ransome R.D."/>
            <person name="Dechmann D.K.N."/>
            <person name="Locatelli A.G."/>
            <person name="Puechmaille S.J."/>
            <person name="Fedrigo O."/>
            <person name="Jarvis E.D."/>
            <person name="Hiller M."/>
            <person name="Vernes S.C."/>
            <person name="Myers E.W."/>
            <person name="Teeling E.C."/>
        </authorList>
    </citation>
    <scope>NUCLEOTIDE SEQUENCE [LARGE SCALE GENOMIC DNA]</scope>
    <source>
        <strain evidence="2">MMolMol1</strain>
        <tissue evidence="2">Muscle</tissue>
    </source>
</reference>
<evidence type="ECO:0000256" key="1">
    <source>
        <dbReference type="SAM" id="MobiDB-lite"/>
    </source>
</evidence>
<gene>
    <name evidence="2" type="ORF">HJG59_017026</name>
</gene>
<comment type="caution">
    <text evidence="2">The sequence shown here is derived from an EMBL/GenBank/DDBJ whole genome shotgun (WGS) entry which is preliminary data.</text>
</comment>
<accession>A0A7J8EU97</accession>
<dbReference type="AlphaFoldDB" id="A0A7J8EU97"/>
<feature type="region of interest" description="Disordered" evidence="1">
    <location>
        <begin position="1"/>
        <end position="88"/>
    </location>
</feature>
<proteinExistence type="predicted"/>
<evidence type="ECO:0000313" key="2">
    <source>
        <dbReference type="EMBL" id="KAF6439074.1"/>
    </source>
</evidence>
<keyword evidence="3" id="KW-1185">Reference proteome</keyword>